<dbReference type="NCBIfam" id="NF002204">
    <property type="entry name" value="PRK01077.1"/>
    <property type="match status" value="1"/>
</dbReference>
<feature type="active site" description="Nucleophile" evidence="8">
    <location>
        <position position="332"/>
    </location>
</feature>
<evidence type="ECO:0000259" key="10">
    <source>
        <dbReference type="Pfam" id="PF07685"/>
    </source>
</evidence>
<evidence type="ECO:0000256" key="4">
    <source>
        <dbReference type="ARBA" id="ARBA00022741"/>
    </source>
</evidence>
<keyword evidence="12" id="KW-1185">Reference proteome</keyword>
<dbReference type="Pfam" id="PF01656">
    <property type="entry name" value="CbiA"/>
    <property type="match status" value="1"/>
</dbReference>
<dbReference type="AlphaFoldDB" id="A0A401HRZ9"/>
<dbReference type="PANTHER" id="PTHR43873">
    <property type="entry name" value="COBYRINATE A,C-DIAMIDE SYNTHASE"/>
    <property type="match status" value="1"/>
</dbReference>
<dbReference type="NCBIfam" id="TIGR00379">
    <property type="entry name" value="cobB"/>
    <property type="match status" value="1"/>
</dbReference>
<keyword evidence="7 8" id="KW-0315">Glutamine amidotransferase</keyword>
<dbReference type="InterPro" id="IPR027417">
    <property type="entry name" value="P-loop_NTPase"/>
</dbReference>
<keyword evidence="5 8" id="KW-0067">ATP-binding</keyword>
<dbReference type="HAMAP" id="MF_00027">
    <property type="entry name" value="CobB_CbiA"/>
    <property type="match status" value="1"/>
</dbReference>
<comment type="pathway">
    <text evidence="8">Cofactor biosynthesis; adenosylcobalamin biosynthesis; cob(II)yrinate a,c-diamide from sirohydrochlorin (anaerobic route): step 10/10.</text>
</comment>
<dbReference type="OrthoDB" id="8896at2157"/>
<evidence type="ECO:0000256" key="1">
    <source>
        <dbReference type="ARBA" id="ARBA00001946"/>
    </source>
</evidence>
<comment type="domain">
    <text evidence="8">Comprises of two domains. The C-terminal domain contains the binding site for glutamine and catalyzes the hydrolysis of this substrate to glutamate and ammonia. The N-terminal domain is anticipated to bind ATP, and cobyrinate or Ni-sirohydrochlorin, and catalyzes the ultimate synthesis of the diamide product. The ammonia produced via the glutaminase domain is probably translocated to the adjacent domain via a molecular tunnel, where it reacts with an activated intermediate.</text>
</comment>
<keyword evidence="3 8" id="KW-0436">Ligase</keyword>
<dbReference type="UniPathway" id="UPA00148">
    <property type="reaction ID" value="UER00231"/>
</dbReference>
<reference evidence="11 12" key="1">
    <citation type="journal article" date="2019" name="Int. J. Syst. Evol. Microbiol.">
        <title>Methanofervidicoccus abyssi gen. nov., sp. nov., a hydrogenotrophic methanogen, isolated from a hydrothermal vent chimney in the Mid-Cayman Spreading Center, the Caribbean Sea.</title>
        <authorList>
            <person name="Sakai S."/>
            <person name="Takaki Y."/>
            <person name="Miyazaki M."/>
            <person name="Ogawara M."/>
            <person name="Yanagawa K."/>
            <person name="Miyazaki J."/>
            <person name="Takai K."/>
        </authorList>
    </citation>
    <scope>NUCLEOTIDE SEQUENCE [LARGE SCALE GENOMIC DNA]</scope>
    <source>
        <strain evidence="11 12">HHB</strain>
    </source>
</reference>
<organism evidence="11 12">
    <name type="scientific">Methanofervidicoccus abyssi</name>
    <dbReference type="NCBI Taxonomy" id="2082189"/>
    <lineage>
        <taxon>Archaea</taxon>
        <taxon>Methanobacteriati</taxon>
        <taxon>Methanobacteriota</taxon>
        <taxon>Methanomada group</taxon>
        <taxon>Methanococci</taxon>
        <taxon>Methanococcales</taxon>
        <taxon>Methanofervidicoccus</taxon>
    </lineage>
</organism>
<sequence>MKNLKRIVVAGTSSMVGKTLISTGIMKALSKRYNVQPYKVGPDYIDPTYHTTATGNYSRNLDSFFMDRWQIRELFWRNSRGKDISIIEGVRGLYEGISPYNDVGSTASIAKALRAPVILIVDARSLTRSAVAIIKGFRIFDREVEIKGVIFNKVRNENHYRKLKDAVSYYIPDIEVMGGIPRDENLEVPQRHLGLIPTPEGREKIKKYINLWSLLVEEYLDLEKLLEIGDSIDFEDRGGEYTKLWHVDKRRCTIGVAYDEAFNFYYWDTFDALRENGGNIKLFSPLRDAEVPNCDVLYFGGGYPEIFARKLNSNRSMIESIRNFDGKIYGECGGLMYLSRSIDGIEMVGLLECDSMMTKEVQGLSYVIGSFLENCPIGKKGVTFRAHEFHYSKVVKIRGKFAYKIERGRGIVDGMDGLLSPDGRVLGGYAHQHPVANPYFASSLVDC</sequence>
<dbReference type="Proteomes" id="UP000290527">
    <property type="component" value="Unassembled WGS sequence"/>
</dbReference>
<dbReference type="Pfam" id="PF07685">
    <property type="entry name" value="GATase_3"/>
    <property type="match status" value="1"/>
</dbReference>
<evidence type="ECO:0000256" key="6">
    <source>
        <dbReference type="ARBA" id="ARBA00022842"/>
    </source>
</evidence>
<dbReference type="NCBIfam" id="NF033195">
    <property type="entry name" value="F430_CfbB"/>
    <property type="match status" value="1"/>
</dbReference>
<comment type="miscellaneous">
    <text evidence="8">The a and c carboxylates of cobyrinate and Ni-sirohydrochlorin are activated for nucleophilic attack via formation of a phosphorylated intermediate by ATP. CbiA catalyzes first the amidation of the c-carboxylate, and then that of the a-carboxylate.</text>
</comment>
<keyword evidence="6 8" id="KW-0460">Magnesium</keyword>
<dbReference type="RefSeq" id="WP_131007727.1">
    <property type="nucleotide sequence ID" value="NZ_BFAX01000004.1"/>
</dbReference>
<dbReference type="InterPro" id="IPR002586">
    <property type="entry name" value="CobQ/CobB/MinD/ParA_Nub-bd_dom"/>
</dbReference>
<feature type="domain" description="CobQ/CobB/MinD/ParA nucleotide binding" evidence="9">
    <location>
        <begin position="7"/>
        <end position="193"/>
    </location>
</feature>
<feature type="site" description="Increases nucleophilicity of active site Cys" evidence="8">
    <location>
        <position position="431"/>
    </location>
</feature>
<feature type="domain" description="CobB/CobQ-like glutamine amidotransferase" evidence="10">
    <location>
        <begin position="253"/>
        <end position="433"/>
    </location>
</feature>
<comment type="cofactor">
    <cofactor evidence="1 8">
        <name>Mg(2+)</name>
        <dbReference type="ChEBI" id="CHEBI:18420"/>
    </cofactor>
</comment>
<dbReference type="EC" id="6.3.5.11" evidence="8"/>
<proteinExistence type="inferred from homology"/>
<evidence type="ECO:0000256" key="7">
    <source>
        <dbReference type="ARBA" id="ARBA00022962"/>
    </source>
</evidence>
<dbReference type="GO" id="GO:0042242">
    <property type="term" value="F:cobyrinic acid a,c-diamide synthase activity"/>
    <property type="evidence" value="ECO:0007669"/>
    <property type="project" value="UniProtKB-UniRule"/>
</dbReference>
<comment type="catalytic activity">
    <reaction evidence="8">
        <text>Ni-sirohydrochlorin + 2 L-glutamine + 2 ATP + 2 H2O = Ni-sirohydrochlorin a,c-diamide + 2 L-glutamate + 2 ADP + 2 phosphate + 2 H(+)</text>
        <dbReference type="Rhea" id="RHEA:52896"/>
        <dbReference type="ChEBI" id="CHEBI:15377"/>
        <dbReference type="ChEBI" id="CHEBI:15378"/>
        <dbReference type="ChEBI" id="CHEBI:29985"/>
        <dbReference type="ChEBI" id="CHEBI:30616"/>
        <dbReference type="ChEBI" id="CHEBI:43474"/>
        <dbReference type="ChEBI" id="CHEBI:58359"/>
        <dbReference type="ChEBI" id="CHEBI:136841"/>
        <dbReference type="ChEBI" id="CHEBI:136887"/>
        <dbReference type="ChEBI" id="CHEBI:456216"/>
        <dbReference type="EC" id="6.3.5.12"/>
    </reaction>
</comment>
<evidence type="ECO:0000313" key="11">
    <source>
        <dbReference type="EMBL" id="GBF36911.1"/>
    </source>
</evidence>
<comment type="caution">
    <text evidence="11">The sequence shown here is derived from an EMBL/GenBank/DDBJ whole genome shotgun (WGS) entry which is preliminary data.</text>
</comment>
<dbReference type="EMBL" id="BFAX01000004">
    <property type="protein sequence ID" value="GBF36911.1"/>
    <property type="molecule type" value="Genomic_DNA"/>
</dbReference>
<dbReference type="PANTHER" id="PTHR43873:SF1">
    <property type="entry name" value="COBYRINATE A,C-DIAMIDE SYNTHASE"/>
    <property type="match status" value="1"/>
</dbReference>
<dbReference type="SUPFAM" id="SSF52540">
    <property type="entry name" value="P-loop containing nucleoside triphosphate hydrolases"/>
    <property type="match status" value="1"/>
</dbReference>
<dbReference type="SUPFAM" id="SSF52317">
    <property type="entry name" value="Class I glutamine amidotransferase-like"/>
    <property type="match status" value="1"/>
</dbReference>
<accession>A0A401HRZ9</accession>
<keyword evidence="4 8" id="KW-0547">Nucleotide-binding</keyword>
<dbReference type="GO" id="GO:0009236">
    <property type="term" value="P:cobalamin biosynthetic process"/>
    <property type="evidence" value="ECO:0007669"/>
    <property type="project" value="UniProtKB-UniRule"/>
</dbReference>
<gene>
    <name evidence="8" type="primary">cbiA</name>
    <name evidence="8" type="synonym">cfbB</name>
    <name evidence="11" type="ORF">MHHB_P1141</name>
</gene>
<dbReference type="InterPro" id="IPR004484">
    <property type="entry name" value="CbiA/CobB_synth"/>
</dbReference>
<dbReference type="InterPro" id="IPR011698">
    <property type="entry name" value="GATase_3"/>
</dbReference>
<dbReference type="Gene3D" id="3.40.50.300">
    <property type="entry name" value="P-loop containing nucleotide triphosphate hydrolases"/>
    <property type="match status" value="2"/>
</dbReference>
<dbReference type="InterPro" id="IPR029062">
    <property type="entry name" value="Class_I_gatase-like"/>
</dbReference>
<dbReference type="CDD" id="cd05388">
    <property type="entry name" value="CobB_N"/>
    <property type="match status" value="1"/>
</dbReference>
<evidence type="ECO:0000256" key="2">
    <source>
        <dbReference type="ARBA" id="ARBA00022573"/>
    </source>
</evidence>
<evidence type="ECO:0000256" key="5">
    <source>
        <dbReference type="ARBA" id="ARBA00022840"/>
    </source>
</evidence>
<dbReference type="GO" id="GO:0005524">
    <property type="term" value="F:ATP binding"/>
    <property type="evidence" value="ECO:0007669"/>
    <property type="project" value="UniProtKB-UniRule"/>
</dbReference>
<evidence type="ECO:0000313" key="12">
    <source>
        <dbReference type="Proteomes" id="UP000290527"/>
    </source>
</evidence>
<comment type="similarity">
    <text evidence="8">Belongs to the CobB/CbiA family.</text>
</comment>
<evidence type="ECO:0000256" key="3">
    <source>
        <dbReference type="ARBA" id="ARBA00022598"/>
    </source>
</evidence>
<dbReference type="GO" id="GO:0015948">
    <property type="term" value="P:methanogenesis"/>
    <property type="evidence" value="ECO:0007669"/>
    <property type="project" value="UniProtKB-KW"/>
</dbReference>
<comment type="function">
    <text evidence="8">Catalyzes the ATP-dependent amidation of the two carboxylate groups at positions a and c of cobyrinate, using either L-glutamine or ammonia as the nitrogen source. Involved in the biosynthesis of the unique nickel-containing tetrapyrrole coenzyme F430, the prosthetic group of methyl-coenzyme M reductase (MCR), which plays a key role in methanogenesis and anaerobic methane oxidation. Catalyzes the ATP-dependent amidation of the two carboxylate groups at positions a and c of Ni-sirohydrochlorin, using L-glutamine or ammonia as the nitrogen source.</text>
</comment>
<evidence type="ECO:0000259" key="9">
    <source>
        <dbReference type="Pfam" id="PF01656"/>
    </source>
</evidence>
<dbReference type="EC" id="6.3.5.12" evidence="8"/>
<keyword evidence="8" id="KW-0484">Methanogenesis</keyword>
<dbReference type="PROSITE" id="PS51274">
    <property type="entry name" value="GATASE_COBBQ"/>
    <property type="match status" value="1"/>
</dbReference>
<protein>
    <recommendedName>
        <fullName evidence="8">Cobyrinate a,c-diamide synthase</fullName>
        <ecNumber evidence="8">6.3.5.11</ecNumber>
    </recommendedName>
    <alternativeName>
        <fullName evidence="8">Cobyrinic acid a,c-diamide synthetase</fullName>
    </alternativeName>
    <alternativeName>
        <fullName evidence="8">Ni-sirohydrochlorin a,c-diamide synthase</fullName>
        <ecNumber evidence="8">6.3.5.12</ecNumber>
    </alternativeName>
    <alternativeName>
        <fullName evidence="8">Ni-sirohydrochlorin a,c-diamide synthetase</fullName>
    </alternativeName>
</protein>
<keyword evidence="2 8" id="KW-0169">Cobalamin biosynthesis</keyword>
<dbReference type="CDD" id="cd03130">
    <property type="entry name" value="GATase1_CobB"/>
    <property type="match status" value="1"/>
</dbReference>
<comment type="catalytic activity">
    <reaction evidence="8">
        <text>cob(II)yrinate + 2 L-glutamine + 2 ATP + 2 H2O = cob(II)yrinate a,c diamide + 2 L-glutamate + 2 ADP + 2 phosphate + 2 H(+)</text>
        <dbReference type="Rhea" id="RHEA:26289"/>
        <dbReference type="ChEBI" id="CHEBI:15377"/>
        <dbReference type="ChEBI" id="CHEBI:15378"/>
        <dbReference type="ChEBI" id="CHEBI:29985"/>
        <dbReference type="ChEBI" id="CHEBI:30616"/>
        <dbReference type="ChEBI" id="CHEBI:43474"/>
        <dbReference type="ChEBI" id="CHEBI:58359"/>
        <dbReference type="ChEBI" id="CHEBI:58537"/>
        <dbReference type="ChEBI" id="CHEBI:58894"/>
        <dbReference type="ChEBI" id="CHEBI:456216"/>
        <dbReference type="EC" id="6.3.5.11"/>
    </reaction>
</comment>
<name>A0A401HRZ9_9EURY</name>
<evidence type="ECO:0000256" key="8">
    <source>
        <dbReference type="HAMAP-Rule" id="MF_00027"/>
    </source>
</evidence>